<keyword evidence="5 7" id="KW-1133">Transmembrane helix</keyword>
<dbReference type="Pfam" id="PF00482">
    <property type="entry name" value="T2SSF"/>
    <property type="match status" value="2"/>
</dbReference>
<feature type="domain" description="Type II secretion system protein GspF" evidence="8">
    <location>
        <begin position="222"/>
        <end position="344"/>
    </location>
</feature>
<sequence>MTFIENLSFKNGYINRKKTLSPIEISAFCKQMGMIIRAGLPAHVGISILEEETNDKITKEFWHNLYIVMEKGTPLNKALKDTKLFPNYMLSMLEISEETGKLEDTLFSLANYYERESNIRQSIRDALFYPVVMIILMLSVIMILIIKILPIFTKVYDELGANVTGLANALLKISIFLNHYLYAIIALLVLFLTLLVLFYKTDIGKTFLLGGKITSLISRSRFANCMYLTIYSGLDIDNGIDLAQKVIHDPLMNNNIEACKHHIENGETFARALVLSNIFSNMYSTWLTIGFTTGSIEDVMNDISTEYENEALEKVNRLIGILEPSLVIIMTILIALILFTFITPLLAIMSSL</sequence>
<dbReference type="RefSeq" id="WP_022748303.1">
    <property type="nucleotide sequence ID" value="NZ_FOGW01000016.1"/>
</dbReference>
<keyword evidence="4 7" id="KW-0812">Transmembrane</keyword>
<dbReference type="PANTHER" id="PTHR30012:SF0">
    <property type="entry name" value="TYPE II SECRETION SYSTEM PROTEIN F-RELATED"/>
    <property type="match status" value="1"/>
</dbReference>
<dbReference type="OrthoDB" id="1733538at2"/>
<evidence type="ECO:0000259" key="8">
    <source>
        <dbReference type="Pfam" id="PF00482"/>
    </source>
</evidence>
<dbReference type="Proteomes" id="UP000182471">
    <property type="component" value="Unassembled WGS sequence"/>
</dbReference>
<dbReference type="InterPro" id="IPR042094">
    <property type="entry name" value="T2SS_GspF_sf"/>
</dbReference>
<evidence type="ECO:0000256" key="2">
    <source>
        <dbReference type="ARBA" id="ARBA00005745"/>
    </source>
</evidence>
<evidence type="ECO:0000256" key="6">
    <source>
        <dbReference type="ARBA" id="ARBA00023136"/>
    </source>
</evidence>
<gene>
    <name evidence="9" type="ORF">SAMN02910429_01599</name>
</gene>
<keyword evidence="6 7" id="KW-0472">Membrane</keyword>
<organism evidence="9 10">
    <name type="scientific">Lachnobacterium bovis</name>
    <dbReference type="NCBI Taxonomy" id="140626"/>
    <lineage>
        <taxon>Bacteria</taxon>
        <taxon>Bacillati</taxon>
        <taxon>Bacillota</taxon>
        <taxon>Clostridia</taxon>
        <taxon>Lachnospirales</taxon>
        <taxon>Lachnospiraceae</taxon>
        <taxon>Lachnobacterium</taxon>
    </lineage>
</organism>
<evidence type="ECO:0000256" key="4">
    <source>
        <dbReference type="ARBA" id="ARBA00022692"/>
    </source>
</evidence>
<evidence type="ECO:0000256" key="1">
    <source>
        <dbReference type="ARBA" id="ARBA00004651"/>
    </source>
</evidence>
<dbReference type="PRINTS" id="PR00812">
    <property type="entry name" value="BCTERIALGSPF"/>
</dbReference>
<keyword evidence="3" id="KW-1003">Cell membrane</keyword>
<name>A0A1H9TEM5_9FIRM</name>
<dbReference type="AlphaFoldDB" id="A0A1H9TEM5"/>
<keyword evidence="10" id="KW-1185">Reference proteome</keyword>
<feature type="domain" description="Type II secretion system protein GspF" evidence="8">
    <location>
        <begin position="28"/>
        <end position="150"/>
    </location>
</feature>
<feature type="transmembrane region" description="Helical" evidence="7">
    <location>
        <begin position="180"/>
        <end position="199"/>
    </location>
</feature>
<dbReference type="Gene3D" id="1.20.81.30">
    <property type="entry name" value="Type II secretion system (T2SS), domain F"/>
    <property type="match status" value="2"/>
</dbReference>
<evidence type="ECO:0000256" key="7">
    <source>
        <dbReference type="SAM" id="Phobius"/>
    </source>
</evidence>
<accession>A0A1H9TEM5</accession>
<proteinExistence type="inferred from homology"/>
<feature type="transmembrane region" description="Helical" evidence="7">
    <location>
        <begin position="326"/>
        <end position="349"/>
    </location>
</feature>
<dbReference type="PANTHER" id="PTHR30012">
    <property type="entry name" value="GENERAL SECRETION PATHWAY PROTEIN"/>
    <property type="match status" value="1"/>
</dbReference>
<dbReference type="GO" id="GO:0005886">
    <property type="term" value="C:plasma membrane"/>
    <property type="evidence" value="ECO:0007669"/>
    <property type="project" value="UniProtKB-SubCell"/>
</dbReference>
<protein>
    <submittedName>
        <fullName evidence="9">Type IV pilus assembly protein PilC</fullName>
    </submittedName>
</protein>
<dbReference type="EMBL" id="FOGW01000016">
    <property type="protein sequence ID" value="SER95497.1"/>
    <property type="molecule type" value="Genomic_DNA"/>
</dbReference>
<evidence type="ECO:0000313" key="9">
    <source>
        <dbReference type="EMBL" id="SER95497.1"/>
    </source>
</evidence>
<evidence type="ECO:0000256" key="3">
    <source>
        <dbReference type="ARBA" id="ARBA00022475"/>
    </source>
</evidence>
<reference evidence="10" key="1">
    <citation type="submission" date="2016-10" db="EMBL/GenBank/DDBJ databases">
        <authorList>
            <person name="Varghese N."/>
            <person name="Submissions S."/>
        </authorList>
    </citation>
    <scope>NUCLEOTIDE SEQUENCE [LARGE SCALE GENOMIC DNA]</scope>
    <source>
        <strain evidence="10">S1b</strain>
    </source>
</reference>
<comment type="similarity">
    <text evidence="2">Belongs to the GSP F family.</text>
</comment>
<comment type="subcellular location">
    <subcellularLocation>
        <location evidence="1">Cell membrane</location>
        <topology evidence="1">Multi-pass membrane protein</topology>
    </subcellularLocation>
</comment>
<dbReference type="InterPro" id="IPR003004">
    <property type="entry name" value="GspF/PilC"/>
</dbReference>
<dbReference type="InterPro" id="IPR018076">
    <property type="entry name" value="T2SS_GspF_dom"/>
</dbReference>
<evidence type="ECO:0000256" key="5">
    <source>
        <dbReference type="ARBA" id="ARBA00022989"/>
    </source>
</evidence>
<evidence type="ECO:0000313" key="10">
    <source>
        <dbReference type="Proteomes" id="UP000182471"/>
    </source>
</evidence>
<feature type="transmembrane region" description="Helical" evidence="7">
    <location>
        <begin position="127"/>
        <end position="149"/>
    </location>
</feature>